<keyword evidence="6" id="KW-0645">Protease</keyword>
<dbReference type="Gene3D" id="3.40.710.10">
    <property type="entry name" value="DD-peptidase/beta-lactamase superfamily"/>
    <property type="match status" value="1"/>
</dbReference>
<evidence type="ECO:0000256" key="17">
    <source>
        <dbReference type="SAM" id="Phobius"/>
    </source>
</evidence>
<dbReference type="AlphaFoldDB" id="A0A1F6FU23"/>
<comment type="catalytic activity">
    <reaction evidence="15">
        <text>Preferential cleavage: (Ac)2-L-Lys-D-Ala-|-D-Ala. Also transpeptidation of peptidyl-alanyl moieties that are N-acyl substituents of D-alanine.</text>
        <dbReference type="EC" id="3.4.16.4"/>
    </reaction>
</comment>
<comment type="subcellular location">
    <subcellularLocation>
        <location evidence="1">Cell membrane</location>
    </subcellularLocation>
</comment>
<proteinExistence type="inferred from homology"/>
<evidence type="ECO:0000256" key="12">
    <source>
        <dbReference type="ARBA" id="ARBA00023136"/>
    </source>
</evidence>
<dbReference type="SUPFAM" id="SSF53955">
    <property type="entry name" value="Lysozyme-like"/>
    <property type="match status" value="1"/>
</dbReference>
<evidence type="ECO:0000256" key="14">
    <source>
        <dbReference type="ARBA" id="ARBA00023316"/>
    </source>
</evidence>
<dbReference type="GO" id="GO:0030288">
    <property type="term" value="C:outer membrane-bounded periplasmic space"/>
    <property type="evidence" value="ECO:0007669"/>
    <property type="project" value="TreeGrafter"/>
</dbReference>
<dbReference type="Proteomes" id="UP000179230">
    <property type="component" value="Unassembled WGS sequence"/>
</dbReference>
<dbReference type="EMBL" id="MFMT01000002">
    <property type="protein sequence ID" value="OGG89349.1"/>
    <property type="molecule type" value="Genomic_DNA"/>
</dbReference>
<feature type="domain" description="Glycosyl transferase family 51" evidence="19">
    <location>
        <begin position="69"/>
        <end position="242"/>
    </location>
</feature>
<keyword evidence="17" id="KW-1133">Transmembrane helix</keyword>
<dbReference type="InterPro" id="IPR012338">
    <property type="entry name" value="Beta-lactam/transpept-like"/>
</dbReference>
<dbReference type="GO" id="GO:0071555">
    <property type="term" value="P:cell wall organization"/>
    <property type="evidence" value="ECO:0007669"/>
    <property type="project" value="UniProtKB-KW"/>
</dbReference>
<keyword evidence="12 17" id="KW-0472">Membrane</keyword>
<reference evidence="20 21" key="1">
    <citation type="journal article" date="2016" name="Nat. Commun.">
        <title>Thousands of microbial genomes shed light on interconnected biogeochemical processes in an aquifer system.</title>
        <authorList>
            <person name="Anantharaman K."/>
            <person name="Brown C.T."/>
            <person name="Hug L.A."/>
            <person name="Sharon I."/>
            <person name="Castelle C.J."/>
            <person name="Probst A.J."/>
            <person name="Thomas B.C."/>
            <person name="Singh A."/>
            <person name="Wilkins M.J."/>
            <person name="Karaoz U."/>
            <person name="Brodie E.L."/>
            <person name="Williams K.H."/>
            <person name="Hubbard S.S."/>
            <person name="Banfield J.F."/>
        </authorList>
    </citation>
    <scope>NUCLEOTIDE SEQUENCE [LARGE SCALE GENOMIC DNA]</scope>
</reference>
<evidence type="ECO:0000313" key="20">
    <source>
        <dbReference type="EMBL" id="OGG89349.1"/>
    </source>
</evidence>
<name>A0A1F6FU23_9BACT</name>
<evidence type="ECO:0000313" key="21">
    <source>
        <dbReference type="Proteomes" id="UP000179230"/>
    </source>
</evidence>
<dbReference type="GO" id="GO:0009002">
    <property type="term" value="F:serine-type D-Ala-D-Ala carboxypeptidase activity"/>
    <property type="evidence" value="ECO:0007669"/>
    <property type="project" value="UniProtKB-EC"/>
</dbReference>
<keyword evidence="17" id="KW-0812">Transmembrane</keyword>
<dbReference type="Gene3D" id="1.10.3810.10">
    <property type="entry name" value="Biosynthetic peptidoglycan transglycosylase-like"/>
    <property type="match status" value="1"/>
</dbReference>
<keyword evidence="14" id="KW-0961">Cell wall biogenesis/degradation</keyword>
<comment type="catalytic activity">
    <reaction evidence="16">
        <text>[GlcNAc-(1-&gt;4)-Mur2Ac(oyl-L-Ala-gamma-D-Glu-L-Lys-D-Ala-D-Ala)](n)-di-trans,octa-cis-undecaprenyl diphosphate + beta-D-GlcNAc-(1-&gt;4)-Mur2Ac(oyl-L-Ala-gamma-D-Glu-L-Lys-D-Ala-D-Ala)-di-trans,octa-cis-undecaprenyl diphosphate = [GlcNAc-(1-&gt;4)-Mur2Ac(oyl-L-Ala-gamma-D-Glu-L-Lys-D-Ala-D-Ala)](n+1)-di-trans,octa-cis-undecaprenyl diphosphate + di-trans,octa-cis-undecaprenyl diphosphate + H(+)</text>
        <dbReference type="Rhea" id="RHEA:23708"/>
        <dbReference type="Rhea" id="RHEA-COMP:9602"/>
        <dbReference type="Rhea" id="RHEA-COMP:9603"/>
        <dbReference type="ChEBI" id="CHEBI:15378"/>
        <dbReference type="ChEBI" id="CHEBI:58405"/>
        <dbReference type="ChEBI" id="CHEBI:60033"/>
        <dbReference type="ChEBI" id="CHEBI:78435"/>
        <dbReference type="EC" id="2.4.99.28"/>
    </reaction>
</comment>
<evidence type="ECO:0000256" key="1">
    <source>
        <dbReference type="ARBA" id="ARBA00004236"/>
    </source>
</evidence>
<evidence type="ECO:0000256" key="10">
    <source>
        <dbReference type="ARBA" id="ARBA00022960"/>
    </source>
</evidence>
<evidence type="ECO:0000256" key="8">
    <source>
        <dbReference type="ARBA" id="ARBA00022679"/>
    </source>
</evidence>
<evidence type="ECO:0000259" key="18">
    <source>
        <dbReference type="Pfam" id="PF00905"/>
    </source>
</evidence>
<dbReference type="GO" id="GO:0008955">
    <property type="term" value="F:peptidoglycan glycosyltransferase activity"/>
    <property type="evidence" value="ECO:0007669"/>
    <property type="project" value="UniProtKB-EC"/>
</dbReference>
<sequence>MNKKGWKKNIKGMVIDGFIVLFVVGIITFSGLLIWVSTIKIPDLSSFEDRRILQSTKIYDRTGEILLYDLHQDVKRTIVPFEDISRNLKNATVAIEDERFYNHFGIDIKGILRAIYVNSMAGDLLGGQGGSTLTQQVIKNSILQNEKKLTRKIKEAILSIKLERILTKDQILSVYLNESPYGGTIYGVEEASQSFFGKSAKDVSLAEASYIAALPQAPTYLSPYGNHRDELEKRKNSVLEHMLTNNLITKDEYNLAKDEVVDFLPQAITGIRAPHFVMYIKDLLVKQYGEEALAERGFRVITTLDYDLQQKAEEIVNRRSLANAEKFKATNAGLVATDPKTGDLLVMVGSRDYFSEDIEGNFNITLASRQPGSSIKPFVYATAFSKGYLPNTILFDVKTQFSPACEPNSPSSESPCYSPNNYNNKFLGPVSMRNALAGSLNIPAVKTLYLAGVKNTLKLAADMGLTTLNDPERYGLTLVLGGGEVRLLDMTYAYGVFANEGLRAEPRSILKIEDSQGNSVYESHVNAKQVIDRNVALMISNILSDNVARTPLWGSNSIVYFANRDVAVKSGSTNNLRDAWVMGFTPNLAVGTWSGNNNNASMGGGLSGLITAPTWREFMDYALAKIPDEKFAQPQIDLAGVKPIIRGDYIDSTMLLQQMAQSGTTTANIGNILNNIHSILYFVKKDDPQGPYPDNPNNEGQYYNWEYAVQKWKNEIYGGFLQNNSTTTPENVE</sequence>
<organism evidence="20 21">
    <name type="scientific">Candidatus Kaiserbacteria bacterium RIFOXYD1_FULL_42_15</name>
    <dbReference type="NCBI Taxonomy" id="1798532"/>
    <lineage>
        <taxon>Bacteria</taxon>
        <taxon>Candidatus Kaiseribacteriota</taxon>
    </lineage>
</organism>
<dbReference type="Pfam" id="PF00912">
    <property type="entry name" value="Transgly"/>
    <property type="match status" value="1"/>
</dbReference>
<dbReference type="GO" id="GO:0006508">
    <property type="term" value="P:proteolysis"/>
    <property type="evidence" value="ECO:0007669"/>
    <property type="project" value="UniProtKB-KW"/>
</dbReference>
<evidence type="ECO:0000256" key="7">
    <source>
        <dbReference type="ARBA" id="ARBA00022676"/>
    </source>
</evidence>
<evidence type="ECO:0000256" key="9">
    <source>
        <dbReference type="ARBA" id="ARBA00022801"/>
    </source>
</evidence>
<dbReference type="InterPro" id="IPR001460">
    <property type="entry name" value="PCN-bd_Tpept"/>
</dbReference>
<keyword evidence="13" id="KW-0511">Multifunctional enzyme</keyword>
<gene>
    <name evidence="20" type="ORF">A2592_02755</name>
</gene>
<keyword evidence="9" id="KW-0378">Hydrolase</keyword>
<keyword evidence="8" id="KW-0808">Transferase</keyword>
<dbReference type="InterPro" id="IPR036950">
    <property type="entry name" value="PBP_transglycosylase"/>
</dbReference>
<evidence type="ECO:0000256" key="5">
    <source>
        <dbReference type="ARBA" id="ARBA00022645"/>
    </source>
</evidence>
<comment type="similarity">
    <text evidence="2">In the C-terminal section; belongs to the transpeptidase family.</text>
</comment>
<protein>
    <submittedName>
        <fullName evidence="20">Uncharacterized protein</fullName>
    </submittedName>
</protein>
<keyword evidence="11" id="KW-0573">Peptidoglycan synthesis</keyword>
<comment type="caution">
    <text evidence="20">The sequence shown here is derived from an EMBL/GenBank/DDBJ whole genome shotgun (WGS) entry which is preliminary data.</text>
</comment>
<dbReference type="GO" id="GO:0005886">
    <property type="term" value="C:plasma membrane"/>
    <property type="evidence" value="ECO:0007669"/>
    <property type="project" value="UniProtKB-SubCell"/>
</dbReference>
<keyword evidence="5" id="KW-0121">Carboxypeptidase</keyword>
<dbReference type="GO" id="GO:0009252">
    <property type="term" value="P:peptidoglycan biosynthetic process"/>
    <property type="evidence" value="ECO:0007669"/>
    <property type="project" value="UniProtKB-KW"/>
</dbReference>
<evidence type="ECO:0000256" key="13">
    <source>
        <dbReference type="ARBA" id="ARBA00023268"/>
    </source>
</evidence>
<dbReference type="InterPro" id="IPR001264">
    <property type="entry name" value="Glyco_trans_51"/>
</dbReference>
<evidence type="ECO:0000256" key="16">
    <source>
        <dbReference type="ARBA" id="ARBA00049902"/>
    </source>
</evidence>
<evidence type="ECO:0000256" key="15">
    <source>
        <dbReference type="ARBA" id="ARBA00034000"/>
    </source>
</evidence>
<accession>A0A1F6FU23</accession>
<dbReference type="InterPro" id="IPR023346">
    <property type="entry name" value="Lysozyme-like_dom_sf"/>
</dbReference>
<dbReference type="InterPro" id="IPR050396">
    <property type="entry name" value="Glycosyltr_51/Transpeptidase"/>
</dbReference>
<comment type="similarity">
    <text evidence="3">In the N-terminal section; belongs to the glycosyltransferase 51 family.</text>
</comment>
<dbReference type="PANTHER" id="PTHR32282">
    <property type="entry name" value="BINDING PROTEIN TRANSPEPTIDASE, PUTATIVE-RELATED"/>
    <property type="match status" value="1"/>
</dbReference>
<feature type="transmembrane region" description="Helical" evidence="17">
    <location>
        <begin position="12"/>
        <end position="36"/>
    </location>
</feature>
<dbReference type="NCBIfam" id="TIGR02074">
    <property type="entry name" value="PBP_1a_fam"/>
    <property type="match status" value="1"/>
</dbReference>
<dbReference type="GO" id="GO:0008658">
    <property type="term" value="F:penicillin binding"/>
    <property type="evidence" value="ECO:0007669"/>
    <property type="project" value="InterPro"/>
</dbReference>
<dbReference type="FunFam" id="1.10.3810.10:FF:000001">
    <property type="entry name" value="Penicillin-binding protein 1A"/>
    <property type="match status" value="1"/>
</dbReference>
<feature type="domain" description="Penicillin-binding protein transpeptidase" evidence="18">
    <location>
        <begin position="334"/>
        <end position="587"/>
    </location>
</feature>
<dbReference type="PANTHER" id="PTHR32282:SF11">
    <property type="entry name" value="PENICILLIN-BINDING PROTEIN 1B"/>
    <property type="match status" value="1"/>
</dbReference>
<evidence type="ECO:0000256" key="6">
    <source>
        <dbReference type="ARBA" id="ARBA00022670"/>
    </source>
</evidence>
<dbReference type="GO" id="GO:0008360">
    <property type="term" value="P:regulation of cell shape"/>
    <property type="evidence" value="ECO:0007669"/>
    <property type="project" value="UniProtKB-KW"/>
</dbReference>
<keyword evidence="7" id="KW-0328">Glycosyltransferase</keyword>
<dbReference type="Pfam" id="PF00905">
    <property type="entry name" value="Transpeptidase"/>
    <property type="match status" value="1"/>
</dbReference>
<evidence type="ECO:0000256" key="4">
    <source>
        <dbReference type="ARBA" id="ARBA00022475"/>
    </source>
</evidence>
<evidence type="ECO:0000259" key="19">
    <source>
        <dbReference type="Pfam" id="PF00912"/>
    </source>
</evidence>
<keyword evidence="4" id="KW-1003">Cell membrane</keyword>
<evidence type="ECO:0000256" key="3">
    <source>
        <dbReference type="ARBA" id="ARBA00007739"/>
    </source>
</evidence>
<evidence type="ECO:0000256" key="2">
    <source>
        <dbReference type="ARBA" id="ARBA00007090"/>
    </source>
</evidence>
<keyword evidence="10" id="KW-0133">Cell shape</keyword>
<evidence type="ECO:0000256" key="11">
    <source>
        <dbReference type="ARBA" id="ARBA00022984"/>
    </source>
</evidence>
<dbReference type="SUPFAM" id="SSF56601">
    <property type="entry name" value="beta-lactamase/transpeptidase-like"/>
    <property type="match status" value="1"/>
</dbReference>